<dbReference type="GO" id="GO:0016787">
    <property type="term" value="F:hydrolase activity"/>
    <property type="evidence" value="ECO:0007669"/>
    <property type="project" value="UniProtKB-KW"/>
</dbReference>
<dbReference type="InterPro" id="IPR017853">
    <property type="entry name" value="GH"/>
</dbReference>
<dbReference type="Gene3D" id="3.20.20.80">
    <property type="entry name" value="Glycosidases"/>
    <property type="match status" value="1"/>
</dbReference>
<dbReference type="SUPFAM" id="SSF51445">
    <property type="entry name" value="(Trans)glycosidases"/>
    <property type="match status" value="1"/>
</dbReference>
<sequence length="528" mass="58923">MFPLVTSSSLALDSKWLSWCGKHYQPGSPAVPPLGKMNPPERSSIPLLDFRCTPTIQPYLSTDLSASILLDLYTSWTHGVPLTSTDMVLDQESGINWIQTDGSSYQVFVSAKTASSHSETYPLLASSISLNSTTEAFFDISLLPPAVEPYTITCSLLPLPQGLISENRLIETTSLLRILPETNPWGGSTTRIDRRKGSILVPVNGGWEPILPVGFYTNYGDYLAKDLSHLDEMKKLGFNTVHPVPTFDDIDILKKVLDHAEKIGLWLMYDMRHTYTDSVKVKDQVKMIQSYKNLLVWYTADEPDGNEDSLSSTRTAYDLIYDLDKGYHPVSLVLNCADYFFADHVSGADIVLIDTYSFNVNLTFSSTWHTPCNETYGCCGCDNCYYGGARDVSERLDQMNKFRTWLGWERRITFWGVPQAFGGSEYWTSEPTTQELLLSSILGLIHGTKGIIPWVAPTSDSLTSAFSTLSNHITNTLSRVILSPEHVDSPIDTSLAHRTSILLAGQTRTRLSSCWPISGTRWNTWKSS</sequence>
<dbReference type="AlphaFoldDB" id="A0A0F7SMC7"/>
<dbReference type="EMBL" id="LN483345">
    <property type="protein sequence ID" value="CDZ98649.1"/>
    <property type="molecule type" value="Genomic_DNA"/>
</dbReference>
<name>A0A0F7SMC7_PHARH</name>
<accession>A0A0F7SMC7</accession>
<keyword evidence="1" id="KW-0378">Hydrolase</keyword>
<evidence type="ECO:0000313" key="1">
    <source>
        <dbReference type="EMBL" id="CDZ98649.1"/>
    </source>
</evidence>
<reference evidence="1" key="1">
    <citation type="submission" date="2014-08" db="EMBL/GenBank/DDBJ databases">
        <authorList>
            <person name="Sharma Rahul"/>
            <person name="Thines Marco"/>
        </authorList>
    </citation>
    <scope>NUCLEOTIDE SEQUENCE</scope>
</reference>
<organism evidence="1">
    <name type="scientific">Phaffia rhodozyma</name>
    <name type="common">Yeast</name>
    <name type="synonym">Xanthophyllomyces dendrorhous</name>
    <dbReference type="NCBI Taxonomy" id="264483"/>
    <lineage>
        <taxon>Eukaryota</taxon>
        <taxon>Fungi</taxon>
        <taxon>Dikarya</taxon>
        <taxon>Basidiomycota</taxon>
        <taxon>Agaricomycotina</taxon>
        <taxon>Tremellomycetes</taxon>
        <taxon>Cystofilobasidiales</taxon>
        <taxon>Mrakiaceae</taxon>
        <taxon>Phaffia</taxon>
    </lineage>
</organism>
<proteinExistence type="predicted"/>
<protein>
    <submittedName>
        <fullName evidence="1">Glycoside hydrolase, superfamily</fullName>
    </submittedName>
</protein>